<proteinExistence type="predicted"/>
<evidence type="ECO:0000313" key="2">
    <source>
        <dbReference type="Proteomes" id="UP001153954"/>
    </source>
</evidence>
<dbReference type="Proteomes" id="UP001153954">
    <property type="component" value="Unassembled WGS sequence"/>
</dbReference>
<evidence type="ECO:0000313" key="1">
    <source>
        <dbReference type="EMBL" id="CAH2083504.1"/>
    </source>
</evidence>
<dbReference type="EMBL" id="CAKOGL010000001">
    <property type="protein sequence ID" value="CAH2083504.1"/>
    <property type="molecule type" value="Genomic_DNA"/>
</dbReference>
<sequence length="80" mass="8541">MGIPVHSVRRIGNSGIAVTAATPAAAEKLKAAVPPTLKVTEPRGRRPLVAIRNLRVDSTADSLLEDLQTTNLSDDPEWTL</sequence>
<comment type="caution">
    <text evidence="1">The sequence shown here is derived from an EMBL/GenBank/DDBJ whole genome shotgun (WGS) entry which is preliminary data.</text>
</comment>
<accession>A0AAU9TBV2</accession>
<gene>
    <name evidence="1" type="ORF">EEDITHA_LOCUS184</name>
</gene>
<protein>
    <submittedName>
        <fullName evidence="1">Uncharacterized protein</fullName>
    </submittedName>
</protein>
<reference evidence="1" key="1">
    <citation type="submission" date="2022-03" db="EMBL/GenBank/DDBJ databases">
        <authorList>
            <person name="Tunstrom K."/>
        </authorList>
    </citation>
    <scope>NUCLEOTIDE SEQUENCE</scope>
</reference>
<keyword evidence="2" id="KW-1185">Reference proteome</keyword>
<dbReference type="AlphaFoldDB" id="A0AAU9TBV2"/>
<name>A0AAU9TBV2_EUPED</name>
<organism evidence="1 2">
    <name type="scientific">Euphydryas editha</name>
    <name type="common">Edith's checkerspot</name>
    <dbReference type="NCBI Taxonomy" id="104508"/>
    <lineage>
        <taxon>Eukaryota</taxon>
        <taxon>Metazoa</taxon>
        <taxon>Ecdysozoa</taxon>
        <taxon>Arthropoda</taxon>
        <taxon>Hexapoda</taxon>
        <taxon>Insecta</taxon>
        <taxon>Pterygota</taxon>
        <taxon>Neoptera</taxon>
        <taxon>Endopterygota</taxon>
        <taxon>Lepidoptera</taxon>
        <taxon>Glossata</taxon>
        <taxon>Ditrysia</taxon>
        <taxon>Papilionoidea</taxon>
        <taxon>Nymphalidae</taxon>
        <taxon>Nymphalinae</taxon>
        <taxon>Euphydryas</taxon>
    </lineage>
</organism>